<dbReference type="OrthoDB" id="10544108at2759"/>
<comment type="caution">
    <text evidence="2">The sequence shown here is derived from an EMBL/GenBank/DDBJ whole genome shotgun (WGS) entry which is preliminary data.</text>
</comment>
<protein>
    <submittedName>
        <fullName evidence="2">Uncharacterized protein</fullName>
    </submittedName>
</protein>
<proteinExistence type="predicted"/>
<organism evidence="2 3">
    <name type="scientific">Asbolus verrucosus</name>
    <name type="common">Desert ironclad beetle</name>
    <dbReference type="NCBI Taxonomy" id="1661398"/>
    <lineage>
        <taxon>Eukaryota</taxon>
        <taxon>Metazoa</taxon>
        <taxon>Ecdysozoa</taxon>
        <taxon>Arthropoda</taxon>
        <taxon>Hexapoda</taxon>
        <taxon>Insecta</taxon>
        <taxon>Pterygota</taxon>
        <taxon>Neoptera</taxon>
        <taxon>Endopterygota</taxon>
        <taxon>Coleoptera</taxon>
        <taxon>Polyphaga</taxon>
        <taxon>Cucujiformia</taxon>
        <taxon>Tenebrionidae</taxon>
        <taxon>Pimeliinae</taxon>
        <taxon>Asbolus</taxon>
    </lineage>
</organism>
<dbReference type="EMBL" id="QDEB01085741">
    <property type="protein sequence ID" value="RZC33787.1"/>
    <property type="molecule type" value="Genomic_DNA"/>
</dbReference>
<dbReference type="AlphaFoldDB" id="A0A482VN21"/>
<gene>
    <name evidence="2" type="ORF">BDFB_001210</name>
</gene>
<name>A0A482VN21_ASBVE</name>
<sequence>MDRALTDAQTQPESAPSLNPPPPPRPAFKNNPHLPAPPPRCSIGTVIFSKLRFFGDVCSFSVMMHGGTTVVQAAVRKHLIKKSASQPEKKAPEGGEEERRPGRMNAA</sequence>
<accession>A0A482VN21</accession>
<keyword evidence="3" id="KW-1185">Reference proteome</keyword>
<evidence type="ECO:0000313" key="3">
    <source>
        <dbReference type="Proteomes" id="UP000292052"/>
    </source>
</evidence>
<feature type="compositionally biased region" description="Basic and acidic residues" evidence="1">
    <location>
        <begin position="87"/>
        <end position="101"/>
    </location>
</feature>
<feature type="region of interest" description="Disordered" evidence="1">
    <location>
        <begin position="81"/>
        <end position="107"/>
    </location>
</feature>
<evidence type="ECO:0000313" key="2">
    <source>
        <dbReference type="EMBL" id="RZC33787.1"/>
    </source>
</evidence>
<dbReference type="Proteomes" id="UP000292052">
    <property type="component" value="Unassembled WGS sequence"/>
</dbReference>
<reference evidence="2 3" key="1">
    <citation type="submission" date="2017-03" db="EMBL/GenBank/DDBJ databases">
        <title>Genome of the blue death feigning beetle - Asbolus verrucosus.</title>
        <authorList>
            <person name="Rider S.D."/>
        </authorList>
    </citation>
    <scope>NUCLEOTIDE SEQUENCE [LARGE SCALE GENOMIC DNA]</scope>
    <source>
        <strain evidence="2">Butters</strain>
        <tissue evidence="2">Head and leg muscle</tissue>
    </source>
</reference>
<evidence type="ECO:0000256" key="1">
    <source>
        <dbReference type="SAM" id="MobiDB-lite"/>
    </source>
</evidence>
<feature type="region of interest" description="Disordered" evidence="1">
    <location>
        <begin position="1"/>
        <end position="41"/>
    </location>
</feature>